<evidence type="ECO:0000313" key="2">
    <source>
        <dbReference type="EMBL" id="PPQ72751.1"/>
    </source>
</evidence>
<reference evidence="2 3" key="1">
    <citation type="journal article" date="2018" name="Evol. Lett.">
        <title>Horizontal gene cluster transfer increased hallucinogenic mushroom diversity.</title>
        <authorList>
            <person name="Reynolds H.T."/>
            <person name="Vijayakumar V."/>
            <person name="Gluck-Thaler E."/>
            <person name="Korotkin H.B."/>
            <person name="Matheny P.B."/>
            <person name="Slot J.C."/>
        </authorList>
    </citation>
    <scope>NUCLEOTIDE SEQUENCE [LARGE SCALE GENOMIC DNA]</scope>
    <source>
        <strain evidence="2 3">SRW20</strain>
    </source>
</reference>
<keyword evidence="3" id="KW-1185">Reference proteome</keyword>
<dbReference type="Gene3D" id="3.40.50.300">
    <property type="entry name" value="P-loop containing nucleotide triphosphate hydrolases"/>
    <property type="match status" value="1"/>
</dbReference>
<accession>A0A409W2K2</accession>
<sequence>MSKKPISVYIIGPSSTGKTTLCNALAQKLGVPKEAYVTEVARKVMRETGFSRDTIGSLEMQRTIMEEHFRREEAFDENNAASTRYLPIRLFDRSAIDPIVYAILTSKDASEAIARKNALIDMHGFRRALTKYTSPNSVVVLLKPVKEWVQDDGVRSLEDLERCLAIFQSLLGELGVRYRELGEEEKRLEARVVRLMGVLGL</sequence>
<dbReference type="AlphaFoldDB" id="A0A409W2K2"/>
<evidence type="ECO:0000313" key="3">
    <source>
        <dbReference type="Proteomes" id="UP000284706"/>
    </source>
</evidence>
<comment type="caution">
    <text evidence="2">The sequence shown here is derived from an EMBL/GenBank/DDBJ whole genome shotgun (WGS) entry which is preliminary data.</text>
</comment>
<dbReference type="InterPro" id="IPR038727">
    <property type="entry name" value="NadR/Ttd14_AAA_dom"/>
</dbReference>
<proteinExistence type="predicted"/>
<dbReference type="Pfam" id="PF13521">
    <property type="entry name" value="AAA_28"/>
    <property type="match status" value="1"/>
</dbReference>
<name>A0A409W2K2_9AGAR</name>
<gene>
    <name evidence="2" type="ORF">CVT26_003031</name>
</gene>
<dbReference type="SUPFAM" id="SSF52540">
    <property type="entry name" value="P-loop containing nucleoside triphosphate hydrolases"/>
    <property type="match status" value="1"/>
</dbReference>
<dbReference type="OrthoDB" id="6118920at2759"/>
<evidence type="ECO:0000259" key="1">
    <source>
        <dbReference type="Pfam" id="PF13521"/>
    </source>
</evidence>
<organism evidence="2 3">
    <name type="scientific">Gymnopilus dilepis</name>
    <dbReference type="NCBI Taxonomy" id="231916"/>
    <lineage>
        <taxon>Eukaryota</taxon>
        <taxon>Fungi</taxon>
        <taxon>Dikarya</taxon>
        <taxon>Basidiomycota</taxon>
        <taxon>Agaricomycotina</taxon>
        <taxon>Agaricomycetes</taxon>
        <taxon>Agaricomycetidae</taxon>
        <taxon>Agaricales</taxon>
        <taxon>Agaricineae</taxon>
        <taxon>Hymenogastraceae</taxon>
        <taxon>Gymnopilus</taxon>
    </lineage>
</organism>
<feature type="domain" description="NadR/Ttd14 AAA" evidence="1">
    <location>
        <begin position="8"/>
        <end position="181"/>
    </location>
</feature>
<dbReference type="InterPro" id="IPR027417">
    <property type="entry name" value="P-loop_NTPase"/>
</dbReference>
<protein>
    <recommendedName>
        <fullName evidence="1">NadR/Ttd14 AAA domain-containing protein</fullName>
    </recommendedName>
</protein>
<dbReference type="Proteomes" id="UP000284706">
    <property type="component" value="Unassembled WGS sequence"/>
</dbReference>
<dbReference type="EMBL" id="NHYE01005441">
    <property type="protein sequence ID" value="PPQ72751.1"/>
    <property type="molecule type" value="Genomic_DNA"/>
</dbReference>
<dbReference type="InParanoid" id="A0A409W2K2"/>